<dbReference type="SUPFAM" id="SSF88946">
    <property type="entry name" value="Sigma2 domain of RNA polymerase sigma factors"/>
    <property type="match status" value="1"/>
</dbReference>
<dbReference type="RefSeq" id="WP_121689509.1">
    <property type="nucleotide sequence ID" value="NZ_RCUY01000015.1"/>
</dbReference>
<dbReference type="NCBIfam" id="TIGR02937">
    <property type="entry name" value="sigma70-ECF"/>
    <property type="match status" value="1"/>
</dbReference>
<evidence type="ECO:0000259" key="5">
    <source>
        <dbReference type="Pfam" id="PF04542"/>
    </source>
</evidence>
<dbReference type="AlphaFoldDB" id="A0A3L7AHD4"/>
<dbReference type="Gene3D" id="1.10.1740.10">
    <property type="match status" value="1"/>
</dbReference>
<organism evidence="7 8">
    <name type="scientific">Mycetocola lacteus</name>
    <dbReference type="NCBI Taxonomy" id="76637"/>
    <lineage>
        <taxon>Bacteria</taxon>
        <taxon>Bacillati</taxon>
        <taxon>Actinomycetota</taxon>
        <taxon>Actinomycetes</taxon>
        <taxon>Micrococcales</taxon>
        <taxon>Microbacteriaceae</taxon>
        <taxon>Mycetocola</taxon>
    </lineage>
</organism>
<comment type="similarity">
    <text evidence="1">Belongs to the sigma-70 factor family. ECF subfamily.</text>
</comment>
<feature type="domain" description="RNA polymerase sigma factor 70 region 4 type 2" evidence="6">
    <location>
        <begin position="97"/>
        <end position="148"/>
    </location>
</feature>
<evidence type="ECO:0000256" key="2">
    <source>
        <dbReference type="ARBA" id="ARBA00023015"/>
    </source>
</evidence>
<keyword evidence="3" id="KW-0731">Sigma factor</keyword>
<reference evidence="7 8" key="1">
    <citation type="submission" date="2018-10" db="EMBL/GenBank/DDBJ databases">
        <authorList>
            <person name="Li J."/>
        </authorList>
    </citation>
    <scope>NUCLEOTIDE SEQUENCE [LARGE SCALE GENOMIC DNA]</scope>
    <source>
        <strain evidence="7 8">JCM 11654</strain>
    </source>
</reference>
<dbReference type="EMBL" id="RCUY01000015">
    <property type="protein sequence ID" value="RLP79345.1"/>
    <property type="molecule type" value="Genomic_DNA"/>
</dbReference>
<name>A0A3L7AHD4_9MICO</name>
<comment type="caution">
    <text evidence="7">The sequence shown here is derived from an EMBL/GenBank/DDBJ whole genome shotgun (WGS) entry which is preliminary data.</text>
</comment>
<dbReference type="GO" id="GO:0006352">
    <property type="term" value="P:DNA-templated transcription initiation"/>
    <property type="evidence" value="ECO:0007669"/>
    <property type="project" value="InterPro"/>
</dbReference>
<dbReference type="GO" id="GO:0003677">
    <property type="term" value="F:DNA binding"/>
    <property type="evidence" value="ECO:0007669"/>
    <property type="project" value="InterPro"/>
</dbReference>
<dbReference type="InterPro" id="IPR013249">
    <property type="entry name" value="RNA_pol_sigma70_r4_t2"/>
</dbReference>
<dbReference type="PANTHER" id="PTHR43133">
    <property type="entry name" value="RNA POLYMERASE ECF-TYPE SIGMA FACTO"/>
    <property type="match status" value="1"/>
</dbReference>
<dbReference type="OrthoDB" id="4184921at2"/>
<dbReference type="InterPro" id="IPR007627">
    <property type="entry name" value="RNA_pol_sigma70_r2"/>
</dbReference>
<evidence type="ECO:0000313" key="7">
    <source>
        <dbReference type="EMBL" id="RLP79345.1"/>
    </source>
</evidence>
<dbReference type="InterPro" id="IPR036388">
    <property type="entry name" value="WH-like_DNA-bd_sf"/>
</dbReference>
<dbReference type="InterPro" id="IPR013325">
    <property type="entry name" value="RNA_pol_sigma_r2"/>
</dbReference>
<sequence length="167" mass="19403">MSEFSEFFRANHSLVVGVAERRLSSRQDGEEIATEAFRIAWERYQAGEPLSVPWLYGVVRNLIGNEYRRRDRQENLHTHLGEELSSDTFTVDETHADVRDALERLPQIHRDVLMMTYWEDLTTREIAEILGTTPLAIRTRLVRARRLLRSALADLDLHSTTEVSTHE</sequence>
<dbReference type="SUPFAM" id="SSF88659">
    <property type="entry name" value="Sigma3 and sigma4 domains of RNA polymerase sigma factors"/>
    <property type="match status" value="1"/>
</dbReference>
<evidence type="ECO:0000256" key="1">
    <source>
        <dbReference type="ARBA" id="ARBA00010641"/>
    </source>
</evidence>
<keyword evidence="2" id="KW-0805">Transcription regulation</keyword>
<dbReference type="InterPro" id="IPR013324">
    <property type="entry name" value="RNA_pol_sigma_r3/r4-like"/>
</dbReference>
<protein>
    <submittedName>
        <fullName evidence="7">Sigma-70 family RNA polymerase sigma factor</fullName>
    </submittedName>
</protein>
<dbReference type="GO" id="GO:0016987">
    <property type="term" value="F:sigma factor activity"/>
    <property type="evidence" value="ECO:0007669"/>
    <property type="project" value="UniProtKB-KW"/>
</dbReference>
<dbReference type="InterPro" id="IPR039425">
    <property type="entry name" value="RNA_pol_sigma-70-like"/>
</dbReference>
<keyword evidence="4" id="KW-0804">Transcription</keyword>
<evidence type="ECO:0000313" key="8">
    <source>
        <dbReference type="Proteomes" id="UP000269438"/>
    </source>
</evidence>
<dbReference type="Proteomes" id="UP000269438">
    <property type="component" value="Unassembled WGS sequence"/>
</dbReference>
<accession>A0A3L7AHD4</accession>
<evidence type="ECO:0000256" key="4">
    <source>
        <dbReference type="ARBA" id="ARBA00023163"/>
    </source>
</evidence>
<keyword evidence="8" id="KW-1185">Reference proteome</keyword>
<gene>
    <name evidence="7" type="ORF">D9V34_16270</name>
</gene>
<feature type="domain" description="RNA polymerase sigma-70 region 2" evidence="5">
    <location>
        <begin position="7"/>
        <end position="72"/>
    </location>
</feature>
<dbReference type="Gene3D" id="1.10.10.10">
    <property type="entry name" value="Winged helix-like DNA-binding domain superfamily/Winged helix DNA-binding domain"/>
    <property type="match status" value="1"/>
</dbReference>
<dbReference type="InterPro" id="IPR014284">
    <property type="entry name" value="RNA_pol_sigma-70_dom"/>
</dbReference>
<dbReference type="Pfam" id="PF08281">
    <property type="entry name" value="Sigma70_r4_2"/>
    <property type="match status" value="1"/>
</dbReference>
<proteinExistence type="inferred from homology"/>
<evidence type="ECO:0000256" key="3">
    <source>
        <dbReference type="ARBA" id="ARBA00023082"/>
    </source>
</evidence>
<dbReference type="PANTHER" id="PTHR43133:SF25">
    <property type="entry name" value="RNA POLYMERASE SIGMA FACTOR RFAY-RELATED"/>
    <property type="match status" value="1"/>
</dbReference>
<evidence type="ECO:0000259" key="6">
    <source>
        <dbReference type="Pfam" id="PF08281"/>
    </source>
</evidence>
<dbReference type="Pfam" id="PF04542">
    <property type="entry name" value="Sigma70_r2"/>
    <property type="match status" value="1"/>
</dbReference>